<dbReference type="EMBL" id="BMDW01000039">
    <property type="protein sequence ID" value="GGA62233.1"/>
    <property type="molecule type" value="Genomic_DNA"/>
</dbReference>
<name>A0ABQ1H9C9_9SPHN</name>
<evidence type="ECO:0000313" key="2">
    <source>
        <dbReference type="EMBL" id="GGA62233.1"/>
    </source>
</evidence>
<evidence type="ECO:0000313" key="3">
    <source>
        <dbReference type="Proteomes" id="UP000618591"/>
    </source>
</evidence>
<reference evidence="3" key="1">
    <citation type="journal article" date="2019" name="Int. J. Syst. Evol. Microbiol.">
        <title>The Global Catalogue of Microorganisms (GCM) 10K type strain sequencing project: providing services to taxonomists for standard genome sequencing and annotation.</title>
        <authorList>
            <consortium name="The Broad Institute Genomics Platform"/>
            <consortium name="The Broad Institute Genome Sequencing Center for Infectious Disease"/>
            <person name="Wu L."/>
            <person name="Ma J."/>
        </authorList>
    </citation>
    <scope>NUCLEOTIDE SEQUENCE [LARGE SCALE GENOMIC DNA]</scope>
    <source>
        <strain evidence="3">CGMCC 1.10106</strain>
    </source>
</reference>
<feature type="region of interest" description="Disordered" evidence="1">
    <location>
        <begin position="1"/>
        <end position="46"/>
    </location>
</feature>
<proteinExistence type="predicted"/>
<keyword evidence="3" id="KW-1185">Reference proteome</keyword>
<sequence>MHLDDDGRDEHRAEHRSQATDHRVEGEGGALSPMGGGGPMALDPRSDRRKYLIPNKDIGTVLDACRRGVSEVRIARGLGINFRTWQRVRVEDERVGSALAETRTLEEDELVSLLMDKARGGETTAIIFALKGRHGYRDHGTPTVAAEARVNVTINLPAASATVEDYARVIEGHAS</sequence>
<organism evidence="2 3">
    <name type="scientific">Sphingomonas psychrolutea</name>
    <dbReference type="NCBI Taxonomy" id="1259676"/>
    <lineage>
        <taxon>Bacteria</taxon>
        <taxon>Pseudomonadati</taxon>
        <taxon>Pseudomonadota</taxon>
        <taxon>Alphaproteobacteria</taxon>
        <taxon>Sphingomonadales</taxon>
        <taxon>Sphingomonadaceae</taxon>
        <taxon>Sphingomonas</taxon>
    </lineage>
</organism>
<feature type="compositionally biased region" description="Basic and acidic residues" evidence="1">
    <location>
        <begin position="1"/>
        <end position="26"/>
    </location>
</feature>
<accession>A0ABQ1H9C9</accession>
<evidence type="ECO:0000256" key="1">
    <source>
        <dbReference type="SAM" id="MobiDB-lite"/>
    </source>
</evidence>
<gene>
    <name evidence="2" type="ORF">GCM10011395_35600</name>
</gene>
<dbReference type="Proteomes" id="UP000618591">
    <property type="component" value="Unassembled WGS sequence"/>
</dbReference>
<comment type="caution">
    <text evidence="2">The sequence shown here is derived from an EMBL/GenBank/DDBJ whole genome shotgun (WGS) entry which is preliminary data.</text>
</comment>
<protein>
    <submittedName>
        <fullName evidence="2">Uncharacterized protein</fullName>
    </submittedName>
</protein>